<dbReference type="GO" id="GO:0046872">
    <property type="term" value="F:metal ion binding"/>
    <property type="evidence" value="ECO:0007669"/>
    <property type="project" value="UniProtKB-KW"/>
</dbReference>
<evidence type="ECO:0000256" key="2">
    <source>
        <dbReference type="ARBA" id="ARBA00022617"/>
    </source>
</evidence>
<proteinExistence type="predicted"/>
<dbReference type="SUPFAM" id="SSF81343">
    <property type="entry name" value="Fumarate reductase respiratory complex transmembrane subunits"/>
    <property type="match status" value="1"/>
</dbReference>
<accession>A0A6G9IFX0</accession>
<comment type="cofactor">
    <cofactor evidence="8">
        <name>heme</name>
        <dbReference type="ChEBI" id="CHEBI:30413"/>
    </cofactor>
    <text evidence="8">The heme is bound between the two transmembrane subunits.</text>
</comment>
<dbReference type="NCBIfam" id="TIGR02970">
    <property type="entry name" value="succ_dehyd_cytB"/>
    <property type="match status" value="1"/>
</dbReference>
<dbReference type="PIRSF" id="PIRSF000178">
    <property type="entry name" value="SDH_cyt_b560"/>
    <property type="match status" value="1"/>
</dbReference>
<reference evidence="10" key="1">
    <citation type="submission" date="2019-03" db="EMBL/GenBank/DDBJ databases">
        <authorList>
            <person name="Cox C."/>
        </authorList>
    </citation>
    <scope>NUCLEOTIDE SEQUENCE</scope>
</reference>
<keyword evidence="6 8" id="KW-0408">Iron</keyword>
<dbReference type="GO" id="GO:0016020">
    <property type="term" value="C:membrane"/>
    <property type="evidence" value="ECO:0007669"/>
    <property type="project" value="UniProtKB-SubCell"/>
</dbReference>
<dbReference type="GO" id="GO:0005739">
    <property type="term" value="C:mitochondrion"/>
    <property type="evidence" value="ECO:0007669"/>
    <property type="project" value="GOC"/>
</dbReference>
<dbReference type="InterPro" id="IPR018495">
    <property type="entry name" value="Succ_DH_cyt_bsu_CS"/>
</dbReference>
<dbReference type="EMBL" id="MK720948">
    <property type="protein sequence ID" value="QIQ22961.1"/>
    <property type="molecule type" value="Genomic_DNA"/>
</dbReference>
<keyword evidence="5 9" id="KW-1133">Transmembrane helix</keyword>
<dbReference type="GO" id="GO:0006099">
    <property type="term" value="P:tricarboxylic acid cycle"/>
    <property type="evidence" value="ECO:0007669"/>
    <property type="project" value="InterPro"/>
</dbReference>
<organism evidence="10">
    <name type="scientific">Roya anglica</name>
    <dbReference type="NCBI Taxonomy" id="43943"/>
    <lineage>
        <taxon>Eukaryota</taxon>
        <taxon>Viridiplantae</taxon>
        <taxon>Streptophyta</taxon>
        <taxon>Zygnematophyceae</taxon>
        <taxon>Zygnematophycidae</taxon>
        <taxon>Zygnematales</taxon>
        <taxon>Mesotaeniaceae</taxon>
        <taxon>Roya</taxon>
    </lineage>
</organism>
<name>A0A6G9IFX0_9VIRI</name>
<dbReference type="Gene3D" id="1.20.1300.10">
    <property type="entry name" value="Fumarate reductase/succinate dehydrogenase, transmembrane subunit"/>
    <property type="match status" value="1"/>
</dbReference>
<geneLocation type="mitochondrion" evidence="10"/>
<evidence type="ECO:0000256" key="9">
    <source>
        <dbReference type="SAM" id="Phobius"/>
    </source>
</evidence>
<keyword evidence="3 9" id="KW-0812">Transmembrane</keyword>
<keyword evidence="4 8" id="KW-0479">Metal-binding</keyword>
<evidence type="ECO:0000256" key="6">
    <source>
        <dbReference type="ARBA" id="ARBA00023004"/>
    </source>
</evidence>
<comment type="subcellular location">
    <subcellularLocation>
        <location evidence="1">Membrane</location>
        <topology evidence="1">Multi-pass membrane protein</topology>
    </subcellularLocation>
</comment>
<feature type="transmembrane region" description="Helical" evidence="9">
    <location>
        <begin position="59"/>
        <end position="88"/>
    </location>
</feature>
<keyword evidence="10" id="KW-0496">Mitochondrion</keyword>
<dbReference type="InterPro" id="IPR034804">
    <property type="entry name" value="SQR/QFR_C/D"/>
</dbReference>
<feature type="transmembrane region" description="Helical" evidence="9">
    <location>
        <begin position="24"/>
        <end position="47"/>
    </location>
</feature>
<dbReference type="PROSITE" id="PS01000">
    <property type="entry name" value="SDH_CYT_1"/>
    <property type="match status" value="1"/>
</dbReference>
<evidence type="ECO:0000256" key="1">
    <source>
        <dbReference type="ARBA" id="ARBA00004141"/>
    </source>
</evidence>
<feature type="binding site" description="axial binding residue" evidence="8">
    <location>
        <position position="87"/>
    </location>
    <ligand>
        <name>heme</name>
        <dbReference type="ChEBI" id="CHEBI:30413"/>
        <note>ligand shared with second transmembrane subunit</note>
    </ligand>
    <ligandPart>
        <name>Fe</name>
        <dbReference type="ChEBI" id="CHEBI:18248"/>
    </ligandPart>
</feature>
<dbReference type="InterPro" id="IPR014314">
    <property type="entry name" value="Succ_DH_cytb556"/>
</dbReference>
<evidence type="ECO:0000256" key="7">
    <source>
        <dbReference type="ARBA" id="ARBA00023136"/>
    </source>
</evidence>
<gene>
    <name evidence="10" type="primary">sdh3</name>
</gene>
<evidence type="ECO:0000256" key="4">
    <source>
        <dbReference type="ARBA" id="ARBA00022723"/>
    </source>
</evidence>
<dbReference type="GO" id="GO:0006121">
    <property type="term" value="P:mitochondrial electron transport, succinate to ubiquinone"/>
    <property type="evidence" value="ECO:0007669"/>
    <property type="project" value="TreeGrafter"/>
</dbReference>
<dbReference type="CDD" id="cd03499">
    <property type="entry name" value="SQR_TypeC_SdhC"/>
    <property type="match status" value="1"/>
</dbReference>
<evidence type="ECO:0000256" key="3">
    <source>
        <dbReference type="ARBA" id="ARBA00022692"/>
    </source>
</evidence>
<keyword evidence="2 8" id="KW-0349">Heme</keyword>
<dbReference type="PANTHER" id="PTHR10978">
    <property type="entry name" value="SUCCINATE DEHYDROGENASE CYTOCHROME B560 SUBUNIT"/>
    <property type="match status" value="1"/>
</dbReference>
<dbReference type="AlphaFoldDB" id="A0A6G9IFX0"/>
<feature type="transmembrane region" description="Helical" evidence="9">
    <location>
        <begin position="108"/>
        <end position="126"/>
    </location>
</feature>
<dbReference type="GeneID" id="54115988"/>
<dbReference type="GO" id="GO:0009055">
    <property type="term" value="F:electron transfer activity"/>
    <property type="evidence" value="ECO:0007669"/>
    <property type="project" value="InterPro"/>
</dbReference>
<evidence type="ECO:0000313" key="10">
    <source>
        <dbReference type="EMBL" id="QIQ22961.1"/>
    </source>
</evidence>
<evidence type="ECO:0000256" key="8">
    <source>
        <dbReference type="PIRSR" id="PIRSR000178-1"/>
    </source>
</evidence>
<keyword evidence="7 9" id="KW-0472">Membrane</keyword>
<sequence>MKLNRPLSPHLTIYKPQITSTLSIFHRISGAFLAFTLIGIVFSLKIIDLTLSYYLIYSYIFFFINSFFSLWILIIFFNFTLLALSYHLSNGIRHLFWDFGFFLDLSKVKSSGIIMICFTIFFVFFFNRF</sequence>
<dbReference type="PROSITE" id="PS01001">
    <property type="entry name" value="SDH_CYT_2"/>
    <property type="match status" value="1"/>
</dbReference>
<dbReference type="RefSeq" id="YP_009755722.1">
    <property type="nucleotide sequence ID" value="NC_046950.1"/>
</dbReference>
<protein>
    <submittedName>
        <fullName evidence="10">Succinate:cytochrome c oxidoreductase subunit 3</fullName>
    </submittedName>
</protein>
<evidence type="ECO:0000256" key="5">
    <source>
        <dbReference type="ARBA" id="ARBA00022989"/>
    </source>
</evidence>
<dbReference type="PANTHER" id="PTHR10978:SF5">
    <property type="entry name" value="SUCCINATE DEHYDROGENASE CYTOCHROME B560 SUBUNIT, MITOCHONDRIAL"/>
    <property type="match status" value="1"/>
</dbReference>
<dbReference type="Pfam" id="PF01127">
    <property type="entry name" value="Sdh_cyt"/>
    <property type="match status" value="1"/>
</dbReference>
<dbReference type="InterPro" id="IPR000701">
    <property type="entry name" value="SuccDH_FuR_B_TM-su"/>
</dbReference>